<dbReference type="RefSeq" id="WP_132273763.1">
    <property type="nucleotide sequence ID" value="NZ_JAOBST010000012.1"/>
</dbReference>
<comment type="caution">
    <text evidence="2">The sequence shown here is derived from an EMBL/GenBank/DDBJ whole genome shotgun (WGS) entry which is preliminary data.</text>
</comment>
<dbReference type="Proteomes" id="UP000295710">
    <property type="component" value="Unassembled WGS sequence"/>
</dbReference>
<feature type="transmembrane region" description="Helical" evidence="1">
    <location>
        <begin position="92"/>
        <end position="113"/>
    </location>
</feature>
<name>A0A4R4FHP3_9FIRM</name>
<proteinExistence type="predicted"/>
<evidence type="ECO:0000256" key="1">
    <source>
        <dbReference type="SAM" id="Phobius"/>
    </source>
</evidence>
<evidence type="ECO:0000313" key="3">
    <source>
        <dbReference type="Proteomes" id="UP000295710"/>
    </source>
</evidence>
<evidence type="ECO:0000313" key="2">
    <source>
        <dbReference type="EMBL" id="TDA23217.1"/>
    </source>
</evidence>
<organism evidence="2 3">
    <name type="scientific">Extibacter muris</name>
    <dbReference type="NCBI Taxonomy" id="1796622"/>
    <lineage>
        <taxon>Bacteria</taxon>
        <taxon>Bacillati</taxon>
        <taxon>Bacillota</taxon>
        <taxon>Clostridia</taxon>
        <taxon>Lachnospirales</taxon>
        <taxon>Lachnospiraceae</taxon>
        <taxon>Extibacter</taxon>
    </lineage>
</organism>
<keyword evidence="1" id="KW-0472">Membrane</keyword>
<dbReference type="EMBL" id="SMMX01000001">
    <property type="protein sequence ID" value="TDA23217.1"/>
    <property type="molecule type" value="Genomic_DNA"/>
</dbReference>
<protein>
    <submittedName>
        <fullName evidence="2">Transporter</fullName>
    </submittedName>
</protein>
<gene>
    <name evidence="2" type="ORF">E1963_00205</name>
</gene>
<keyword evidence="1" id="KW-0812">Transmembrane</keyword>
<keyword evidence="1" id="KW-1133">Transmembrane helix</keyword>
<sequence>MKHYVAKFLKRLAVTLEFFISVMLALGIILLCLRMAVSMVHIPNLDVWPNYDDLLETCFNLIIGVELIRMMYYHTPNTVFEVLLFAIARQIIIDHSSIWSSLIGVCAIAVLFATRKYLFCEFDVADEIVFRASTRVKTVNKILGISIPHEQNETLLSIIEQKFEEYGIETGVGACVYFSDFGLRVAKMHEGKISRIEVIRSIH</sequence>
<dbReference type="AlphaFoldDB" id="A0A4R4FHP3"/>
<keyword evidence="3" id="KW-1185">Reference proteome</keyword>
<reference evidence="2 3" key="1">
    <citation type="journal article" date="2016" name="Nat. Microbiol.">
        <title>The Mouse Intestinal Bacterial Collection (miBC) provides host-specific insight into cultured diversity and functional potential of the gut microbiota.</title>
        <authorList>
            <person name="Lagkouvardos I."/>
            <person name="Pukall R."/>
            <person name="Abt B."/>
            <person name="Foesel B.U."/>
            <person name="Meier-Kolthoff J.P."/>
            <person name="Kumar N."/>
            <person name="Bresciani A."/>
            <person name="Martinez I."/>
            <person name="Just S."/>
            <person name="Ziegler C."/>
            <person name="Brugiroux S."/>
            <person name="Garzetti D."/>
            <person name="Wenning M."/>
            <person name="Bui T.P."/>
            <person name="Wang J."/>
            <person name="Hugenholtz F."/>
            <person name="Plugge C.M."/>
            <person name="Peterson D.A."/>
            <person name="Hornef M.W."/>
            <person name="Baines J.F."/>
            <person name="Smidt H."/>
            <person name="Walter J."/>
            <person name="Kristiansen K."/>
            <person name="Nielsen H.B."/>
            <person name="Haller D."/>
            <person name="Overmann J."/>
            <person name="Stecher B."/>
            <person name="Clavel T."/>
        </authorList>
    </citation>
    <scope>NUCLEOTIDE SEQUENCE [LARGE SCALE GENOMIC DNA]</scope>
    <source>
        <strain evidence="2 3">DSM 28560</strain>
    </source>
</reference>
<accession>A0A4R4FHP3</accession>
<feature type="transmembrane region" description="Helical" evidence="1">
    <location>
        <begin position="12"/>
        <end position="33"/>
    </location>
</feature>